<sequence length="337" mass="37237">MRLSALHFLAFTSLAAAQYPSRPRAPGIAFRLTHDYGVAAIYLENGTSVPVAQVYGSPGYQEFMRKNNTSASPEASKFCQLRSQAIDRLPSAATSKIDICRNADVIHTKALLSTLQAATESYLGTNICHAALILDDVSKHKVNVAHEALAALGLYQVLPTVQASKSFALAHRPKDAPAFDEKPWPVLVIDFSIHWFNIGLYTIGELGIVDPVEGYVRGPTTDEENQLDALRDTLSHIFAHPPADMRLPEELRHLIVYGDDANNDEFRRILAAALRNVQLPTQQTRNVLSSIFDGPAYTAYTAHVRMDTPEFETHAPSAFGCKWRSKLYSEDQTELST</sequence>
<keyword evidence="3" id="KW-1185">Reference proteome</keyword>
<feature type="signal peptide" evidence="1">
    <location>
        <begin position="1"/>
        <end position="17"/>
    </location>
</feature>
<dbReference type="Proteomes" id="UP000800097">
    <property type="component" value="Unassembled WGS sequence"/>
</dbReference>
<dbReference type="EMBL" id="ML986527">
    <property type="protein sequence ID" value="KAF2272060.1"/>
    <property type="molecule type" value="Genomic_DNA"/>
</dbReference>
<protein>
    <submittedName>
        <fullName evidence="2">Uncharacterized protein</fullName>
    </submittedName>
</protein>
<dbReference type="RefSeq" id="XP_033649599.1">
    <property type="nucleotide sequence ID" value="XM_033799299.1"/>
</dbReference>
<gene>
    <name evidence="2" type="ORF">EI97DRAFT_437242</name>
</gene>
<evidence type="ECO:0000313" key="2">
    <source>
        <dbReference type="EMBL" id="KAF2272060.1"/>
    </source>
</evidence>
<name>A0A6A6J650_WESOR</name>
<evidence type="ECO:0000256" key="1">
    <source>
        <dbReference type="SAM" id="SignalP"/>
    </source>
</evidence>
<keyword evidence="1" id="KW-0732">Signal</keyword>
<dbReference type="AlphaFoldDB" id="A0A6A6J650"/>
<feature type="chain" id="PRO_5025648973" evidence="1">
    <location>
        <begin position="18"/>
        <end position="337"/>
    </location>
</feature>
<dbReference type="OrthoDB" id="3643156at2759"/>
<organism evidence="2 3">
    <name type="scientific">Westerdykella ornata</name>
    <dbReference type="NCBI Taxonomy" id="318751"/>
    <lineage>
        <taxon>Eukaryota</taxon>
        <taxon>Fungi</taxon>
        <taxon>Dikarya</taxon>
        <taxon>Ascomycota</taxon>
        <taxon>Pezizomycotina</taxon>
        <taxon>Dothideomycetes</taxon>
        <taxon>Pleosporomycetidae</taxon>
        <taxon>Pleosporales</taxon>
        <taxon>Sporormiaceae</taxon>
        <taxon>Westerdykella</taxon>
    </lineage>
</organism>
<accession>A0A6A6J650</accession>
<reference evidence="2" key="1">
    <citation type="journal article" date="2020" name="Stud. Mycol.">
        <title>101 Dothideomycetes genomes: a test case for predicting lifestyles and emergence of pathogens.</title>
        <authorList>
            <person name="Haridas S."/>
            <person name="Albert R."/>
            <person name="Binder M."/>
            <person name="Bloem J."/>
            <person name="Labutti K."/>
            <person name="Salamov A."/>
            <person name="Andreopoulos B."/>
            <person name="Baker S."/>
            <person name="Barry K."/>
            <person name="Bills G."/>
            <person name="Bluhm B."/>
            <person name="Cannon C."/>
            <person name="Castanera R."/>
            <person name="Culley D."/>
            <person name="Daum C."/>
            <person name="Ezra D."/>
            <person name="Gonzalez J."/>
            <person name="Henrissat B."/>
            <person name="Kuo A."/>
            <person name="Liang C."/>
            <person name="Lipzen A."/>
            <person name="Lutzoni F."/>
            <person name="Magnuson J."/>
            <person name="Mondo S."/>
            <person name="Nolan M."/>
            <person name="Ohm R."/>
            <person name="Pangilinan J."/>
            <person name="Park H.-J."/>
            <person name="Ramirez L."/>
            <person name="Alfaro M."/>
            <person name="Sun H."/>
            <person name="Tritt A."/>
            <person name="Yoshinaga Y."/>
            <person name="Zwiers L.-H."/>
            <person name="Turgeon B."/>
            <person name="Goodwin S."/>
            <person name="Spatafora J."/>
            <person name="Crous P."/>
            <person name="Grigoriev I."/>
        </authorList>
    </citation>
    <scope>NUCLEOTIDE SEQUENCE</scope>
    <source>
        <strain evidence="2">CBS 379.55</strain>
    </source>
</reference>
<dbReference type="GeneID" id="54552474"/>
<proteinExistence type="predicted"/>
<evidence type="ECO:0000313" key="3">
    <source>
        <dbReference type="Proteomes" id="UP000800097"/>
    </source>
</evidence>